<dbReference type="Proteomes" id="UP000326953">
    <property type="component" value="Unassembled WGS sequence"/>
</dbReference>
<name>A0A5E6VYL2_PSEFL</name>
<reference evidence="1 2" key="1">
    <citation type="submission" date="2019-09" db="EMBL/GenBank/DDBJ databases">
        <authorList>
            <person name="Chandra G."/>
            <person name="Truman W A."/>
        </authorList>
    </citation>
    <scope>NUCLEOTIDE SEQUENCE [LARGE SCALE GENOMIC DNA]</scope>
    <source>
        <strain evidence="1">PS662</strain>
    </source>
</reference>
<dbReference type="EMBL" id="CABVHK010000015">
    <property type="protein sequence ID" value="VVN20516.1"/>
    <property type="molecule type" value="Genomic_DNA"/>
</dbReference>
<dbReference type="AlphaFoldDB" id="A0A5E6VYL2"/>
<proteinExistence type="predicted"/>
<dbReference type="RefSeq" id="WP_150712689.1">
    <property type="nucleotide sequence ID" value="NZ_CABVHK010000015.1"/>
</dbReference>
<gene>
    <name evidence="1" type="ORF">PS662_04342</name>
</gene>
<evidence type="ECO:0000313" key="2">
    <source>
        <dbReference type="Proteomes" id="UP000326953"/>
    </source>
</evidence>
<protein>
    <submittedName>
        <fullName evidence="1">Uncharacterized protein</fullName>
    </submittedName>
</protein>
<evidence type="ECO:0000313" key="1">
    <source>
        <dbReference type="EMBL" id="VVN20516.1"/>
    </source>
</evidence>
<accession>A0A5E6VYL2</accession>
<sequence>MSTSNHDLAIGMLNGYVESMIDPQCAAVAVKASANTALLIFRTLSVISATEEAHYTERLRRVYERRQGRPA</sequence>
<organism evidence="1 2">
    <name type="scientific">Pseudomonas fluorescens</name>
    <dbReference type="NCBI Taxonomy" id="294"/>
    <lineage>
        <taxon>Bacteria</taxon>
        <taxon>Pseudomonadati</taxon>
        <taxon>Pseudomonadota</taxon>
        <taxon>Gammaproteobacteria</taxon>
        <taxon>Pseudomonadales</taxon>
        <taxon>Pseudomonadaceae</taxon>
        <taxon>Pseudomonas</taxon>
    </lineage>
</organism>
<dbReference type="OrthoDB" id="7019932at2"/>